<protein>
    <submittedName>
        <fullName evidence="1">General secretion pathway protein K</fullName>
    </submittedName>
</protein>
<reference evidence="1 2" key="1">
    <citation type="submission" date="2015-03" db="EMBL/GenBank/DDBJ databases">
        <authorList>
            <person name="Murphy D."/>
        </authorList>
    </citation>
    <scope>NUCLEOTIDE SEQUENCE [LARGE SCALE GENOMIC DNA]</scope>
    <source>
        <strain evidence="1 2">IP06005</strain>
    </source>
</reference>
<dbReference type="Proteomes" id="UP000041595">
    <property type="component" value="Unassembled WGS sequence"/>
</dbReference>
<dbReference type="PANTHER" id="PTHR38831:SF1">
    <property type="entry name" value="TYPE II SECRETION SYSTEM PROTEIN K-RELATED"/>
    <property type="match status" value="1"/>
</dbReference>
<organism evidence="1 2">
    <name type="scientific">Yersinia aldovae</name>
    <dbReference type="NCBI Taxonomy" id="29483"/>
    <lineage>
        <taxon>Bacteria</taxon>
        <taxon>Pseudomonadati</taxon>
        <taxon>Pseudomonadota</taxon>
        <taxon>Gammaproteobacteria</taxon>
        <taxon>Enterobacterales</taxon>
        <taxon>Yersiniaceae</taxon>
        <taxon>Yersinia</taxon>
    </lineage>
</organism>
<dbReference type="GO" id="GO:0009306">
    <property type="term" value="P:protein secretion"/>
    <property type="evidence" value="ECO:0007669"/>
    <property type="project" value="InterPro"/>
</dbReference>
<dbReference type="EMBL" id="CQEJ01000008">
    <property type="protein sequence ID" value="CNL00572.1"/>
    <property type="molecule type" value="Genomic_DNA"/>
</dbReference>
<dbReference type="InterPro" id="IPR038072">
    <property type="entry name" value="GspK_central_sf"/>
</dbReference>
<gene>
    <name evidence="1" type="ORF">ERS137965_01747</name>
</gene>
<accession>A0A0T9TT64</accession>
<dbReference type="GO" id="GO:0016020">
    <property type="term" value="C:membrane"/>
    <property type="evidence" value="ECO:0007669"/>
    <property type="project" value="InterPro"/>
</dbReference>
<dbReference type="PANTHER" id="PTHR38831">
    <property type="entry name" value="TYPE II SECRETION SYSTEM PROTEIN K"/>
    <property type="match status" value="1"/>
</dbReference>
<evidence type="ECO:0000313" key="1">
    <source>
        <dbReference type="EMBL" id="CNL00572.1"/>
    </source>
</evidence>
<evidence type="ECO:0000313" key="2">
    <source>
        <dbReference type="Proteomes" id="UP000041595"/>
    </source>
</evidence>
<name>A0A0T9TT64_YERAL</name>
<dbReference type="SUPFAM" id="SSF158544">
    <property type="entry name" value="GspK insert domain-like"/>
    <property type="match status" value="1"/>
</dbReference>
<dbReference type="STRING" id="1453495.AT01_1663"/>
<dbReference type="eggNOG" id="COG3156">
    <property type="taxonomic scope" value="Bacteria"/>
</dbReference>
<dbReference type="InterPro" id="IPR005628">
    <property type="entry name" value="GspK"/>
</dbReference>
<dbReference type="AlphaFoldDB" id="A0A0T9TT64"/>
<sequence length="299" mass="35159">MNSLVYISHNYLLDVKYFSEIYRRKHESKWPLLAVEHVFLKSAVKDLSKKYYYNRLLRLFNLSDVMKLNDKEYRIKMVDDTNCFNTNSLPLSLTGNKTLIESYHWQVFNKLLLASGVSEKKTKDIITFIIERVSLIKESNDFSLETSQLSKENIIYYLSSHNDDIYSKVVPMLCHRKDDELLININSLDIRHVKFVRAMLLNIISEKDIENLISSRPDDGWKSNLSLYNFIHNSSSISKDDMKILQNIIISVFLSDRHYSRLLLWADDYGHYQLVSDLLITRDDITVLSRSYMSKGLYP</sequence>
<proteinExistence type="predicted"/>
<dbReference type="Gene3D" id="1.10.40.60">
    <property type="entry name" value="EpsJ-like"/>
    <property type="match status" value="1"/>
</dbReference>